<keyword evidence="3" id="KW-1185">Reference proteome</keyword>
<dbReference type="OrthoDB" id="278338at2759"/>
<feature type="compositionally biased region" description="Low complexity" evidence="1">
    <location>
        <begin position="40"/>
        <end position="60"/>
    </location>
</feature>
<proteinExistence type="predicted"/>
<protein>
    <submittedName>
        <fullName evidence="2">Uncharacterized protein</fullName>
    </submittedName>
</protein>
<reference evidence="2" key="1">
    <citation type="submission" date="2018-11" db="EMBL/GenBank/DDBJ databases">
        <authorList>
            <person name="Alioto T."/>
            <person name="Alioto T."/>
        </authorList>
    </citation>
    <scope>NUCLEOTIDE SEQUENCE</scope>
</reference>
<feature type="compositionally biased region" description="Basic and acidic residues" evidence="1">
    <location>
        <begin position="93"/>
        <end position="108"/>
    </location>
</feature>
<comment type="caution">
    <text evidence="2">The sequence shown here is derived from an EMBL/GenBank/DDBJ whole genome shotgun (WGS) entry which is preliminary data.</text>
</comment>
<feature type="compositionally biased region" description="Basic and acidic residues" evidence="1">
    <location>
        <begin position="1"/>
        <end position="25"/>
    </location>
</feature>
<evidence type="ECO:0000313" key="3">
    <source>
        <dbReference type="Proteomes" id="UP000596742"/>
    </source>
</evidence>
<gene>
    <name evidence="2" type="ORF">MGAL_10B082051</name>
</gene>
<dbReference type="AlphaFoldDB" id="A0A8B6HB26"/>
<evidence type="ECO:0000313" key="2">
    <source>
        <dbReference type="EMBL" id="VDI76470.1"/>
    </source>
</evidence>
<organism evidence="2 3">
    <name type="scientific">Mytilus galloprovincialis</name>
    <name type="common">Mediterranean mussel</name>
    <dbReference type="NCBI Taxonomy" id="29158"/>
    <lineage>
        <taxon>Eukaryota</taxon>
        <taxon>Metazoa</taxon>
        <taxon>Spiralia</taxon>
        <taxon>Lophotrochozoa</taxon>
        <taxon>Mollusca</taxon>
        <taxon>Bivalvia</taxon>
        <taxon>Autobranchia</taxon>
        <taxon>Pteriomorphia</taxon>
        <taxon>Mytilida</taxon>
        <taxon>Mytiloidea</taxon>
        <taxon>Mytilidae</taxon>
        <taxon>Mytilinae</taxon>
        <taxon>Mytilus</taxon>
    </lineage>
</organism>
<dbReference type="EMBL" id="UYJE01009755">
    <property type="protein sequence ID" value="VDI76470.1"/>
    <property type="molecule type" value="Genomic_DNA"/>
</dbReference>
<sequence length="323" mass="36471">MEKNLEHSMTMEKKVETNTGMEKKPGTIAGTKRKSGKGTGIKIKLGTSTGTNKKLGTTTGNKKKKFGTSTDRDQKLAPSEGTGMFIYNSNEHSGSKTDLDKGELDNKKATKPHHGNDSLQSTTDTDSKRPVQTDISLDSYEYVKNLIEKLSQEIFDKFGIIKLYTNYWRTIVTVNHNPSAFHEFITTVFSSFHFRHRLLDYTVMQNFPAMATRGLSLVVRRVFLHHKKLVKSSSLHRIVQFEPACPCSYYCTTALFKDEATVVYRDGLPVFSVPLPSRRQSCEFTMKPVTHTVGKFLSFLKEEDGGIDRAAIFTEGKLKFDRE</sequence>
<name>A0A8B6HB26_MYTGA</name>
<accession>A0A8B6HB26</accession>
<evidence type="ECO:0000256" key="1">
    <source>
        <dbReference type="SAM" id="MobiDB-lite"/>
    </source>
</evidence>
<feature type="region of interest" description="Disordered" evidence="1">
    <location>
        <begin position="1"/>
        <end position="130"/>
    </location>
</feature>
<dbReference type="Proteomes" id="UP000596742">
    <property type="component" value="Unassembled WGS sequence"/>
</dbReference>